<gene>
    <name evidence="1" type="ORF">BGI32_05890</name>
</gene>
<evidence type="ECO:0000313" key="2">
    <source>
        <dbReference type="Proteomes" id="UP000231293"/>
    </source>
</evidence>
<evidence type="ECO:0000313" key="1">
    <source>
        <dbReference type="EMBL" id="PIT15198.1"/>
    </source>
</evidence>
<accession>A0A2N9WU00</accession>
<dbReference type="RefSeq" id="WP_100113601.1">
    <property type="nucleotide sequence ID" value="NZ_MDVB01000063.1"/>
</dbReference>
<dbReference type="AlphaFoldDB" id="A0A2N9WU00"/>
<comment type="caution">
    <text evidence="1">The sequence shown here is derived from an EMBL/GenBank/DDBJ whole genome shotgun (WGS) entry which is preliminary data.</text>
</comment>
<proteinExistence type="predicted"/>
<reference evidence="1 2" key="1">
    <citation type="journal article" date="2017" name="MBio">
        <title>Type VI secretion-mediated competition in the bee gut microbiome.</title>
        <authorList>
            <person name="Steele M.I."/>
            <person name="Kwong W.K."/>
            <person name="Powell J.E."/>
            <person name="Whiteley M."/>
            <person name="Moran N.A."/>
        </authorList>
    </citation>
    <scope>NUCLEOTIDE SEQUENCE [LARGE SCALE GENOMIC DNA]</scope>
    <source>
        <strain evidence="1 2">App2-2</strain>
    </source>
</reference>
<organism evidence="1 2">
    <name type="scientific">Snodgrassella alvi</name>
    <dbReference type="NCBI Taxonomy" id="1196083"/>
    <lineage>
        <taxon>Bacteria</taxon>
        <taxon>Pseudomonadati</taxon>
        <taxon>Pseudomonadota</taxon>
        <taxon>Betaproteobacteria</taxon>
        <taxon>Neisseriales</taxon>
        <taxon>Neisseriaceae</taxon>
        <taxon>Snodgrassella</taxon>
    </lineage>
</organism>
<protein>
    <submittedName>
        <fullName evidence="1">Uncharacterized protein</fullName>
    </submittedName>
</protein>
<dbReference type="EMBL" id="MDVB01000063">
    <property type="protein sequence ID" value="PIT15198.1"/>
    <property type="molecule type" value="Genomic_DNA"/>
</dbReference>
<sequence length="193" mass="22659">MAFQDMNKMLAFSIVNSNLTEIESIIQNGLNWPYEPQKNRKLIEEIHLNIQKGGALPPVGAFYYSCMNDNKLIFVSNSSDGWDSLLYCITEANHSSYLSFRILSGAYPLIEMSFTDSGETVRLVRAMKEDKWLFYEKGDLLWFEDKEQYNKKRIRDRVTYDLLLSYSKKNDIDFSSSNFFKTKKESLWVYTIR</sequence>
<name>A0A2N9WU00_9NEIS</name>
<dbReference type="Proteomes" id="UP000231293">
    <property type="component" value="Unassembled WGS sequence"/>
</dbReference>